<evidence type="ECO:0000256" key="2">
    <source>
        <dbReference type="ARBA" id="ARBA00005442"/>
    </source>
</evidence>
<comment type="function">
    <text evidence="1">SASP are bound to spore DNA. They are double-stranded DNA-binding proteins that cause DNA to change to an a-like conformation. They protect the DNA backbone from chemical and enzymatic cleavage and are thus involved in dormant spore's high resistance to UV light.</text>
</comment>
<comment type="caution">
    <text evidence="4">The sequence shown here is derived from an EMBL/GenBank/DDBJ whole genome shotgun (WGS) entry which is preliminary data.</text>
</comment>
<dbReference type="Gene3D" id="6.10.10.80">
    <property type="entry name" value="Small, acid-soluble spore protein, alpha/beta type-like"/>
    <property type="match status" value="1"/>
</dbReference>
<dbReference type="EMBL" id="JBHTGQ010000039">
    <property type="protein sequence ID" value="MFC7751190.1"/>
    <property type="molecule type" value="Genomic_DNA"/>
</dbReference>
<dbReference type="InterPro" id="IPR001448">
    <property type="entry name" value="SASP_alpha/beta-type"/>
</dbReference>
<evidence type="ECO:0000256" key="3">
    <source>
        <dbReference type="ARBA" id="ARBA00023125"/>
    </source>
</evidence>
<evidence type="ECO:0000313" key="5">
    <source>
        <dbReference type="Proteomes" id="UP001596528"/>
    </source>
</evidence>
<dbReference type="Pfam" id="PF00269">
    <property type="entry name" value="SASP"/>
    <property type="match status" value="2"/>
</dbReference>
<reference evidence="5" key="1">
    <citation type="journal article" date="2019" name="Int. J. Syst. Evol. Microbiol.">
        <title>The Global Catalogue of Microorganisms (GCM) 10K type strain sequencing project: providing services to taxonomists for standard genome sequencing and annotation.</title>
        <authorList>
            <consortium name="The Broad Institute Genomics Platform"/>
            <consortium name="The Broad Institute Genome Sequencing Center for Infectious Disease"/>
            <person name="Wu L."/>
            <person name="Ma J."/>
        </authorList>
    </citation>
    <scope>NUCLEOTIDE SEQUENCE [LARGE SCALE GENOMIC DNA]</scope>
    <source>
        <strain evidence="5">JCM 18657</strain>
    </source>
</reference>
<proteinExistence type="inferred from homology"/>
<gene>
    <name evidence="4" type="ORF">ACFQWB_14820</name>
</gene>
<dbReference type="PROSITE" id="PS00304">
    <property type="entry name" value="SASP_1"/>
    <property type="match status" value="1"/>
</dbReference>
<dbReference type="Proteomes" id="UP001596528">
    <property type="component" value="Unassembled WGS sequence"/>
</dbReference>
<dbReference type="InterPro" id="IPR050847">
    <property type="entry name" value="SASP_DNA-binding"/>
</dbReference>
<name>A0ABW2V8U0_9BACL</name>
<comment type="similarity">
    <text evidence="2">Belongs to the alpha/beta-type SASP family.</text>
</comment>
<keyword evidence="5" id="KW-1185">Reference proteome</keyword>
<dbReference type="PANTHER" id="PTHR36107:SF1">
    <property type="entry name" value="SMALL, ACID-SOLUBLE SPORE PROTEIN A"/>
    <property type="match status" value="1"/>
</dbReference>
<accession>A0ABW2V8U0</accession>
<evidence type="ECO:0000313" key="4">
    <source>
        <dbReference type="EMBL" id="MFC7751190.1"/>
    </source>
</evidence>
<dbReference type="InterPro" id="IPR038300">
    <property type="entry name" value="SASP_sf_alpha/beta"/>
</dbReference>
<organism evidence="4 5">
    <name type="scientific">Paenibacillus thermoaerophilus</name>
    <dbReference type="NCBI Taxonomy" id="1215385"/>
    <lineage>
        <taxon>Bacteria</taxon>
        <taxon>Bacillati</taxon>
        <taxon>Bacillota</taxon>
        <taxon>Bacilli</taxon>
        <taxon>Bacillales</taxon>
        <taxon>Paenibacillaceae</taxon>
        <taxon>Paenibacillus</taxon>
    </lineage>
</organism>
<dbReference type="PANTHER" id="PTHR36107">
    <property type="entry name" value="SMALL, ACID-SOLUBLE SPORE PROTEIN A"/>
    <property type="match status" value="1"/>
</dbReference>
<keyword evidence="3" id="KW-0238">DNA-binding</keyword>
<dbReference type="RefSeq" id="WP_138789914.1">
    <property type="nucleotide sequence ID" value="NZ_JBHTGQ010000039.1"/>
</dbReference>
<sequence>MANRRNKLVPGCEKAIDDWKYEIAAELGLAVGPQSPANLNTEFATELGAVPVGSVRSDYWGHLSSRETGAVGGSITKRLVEMAEQSNRG</sequence>
<dbReference type="InterPro" id="IPR018126">
    <property type="entry name" value="SASP_alpha/beta-type_CS"/>
</dbReference>
<evidence type="ECO:0000256" key="1">
    <source>
        <dbReference type="ARBA" id="ARBA00003863"/>
    </source>
</evidence>
<protein>
    <submittedName>
        <fullName evidence="4">Small, acid-soluble spore protein, alpha/beta type</fullName>
    </submittedName>
</protein>